<feature type="binding site" evidence="7">
    <location>
        <position position="190"/>
    </location>
    <ligand>
        <name>sn-glycerol 3-phosphate</name>
        <dbReference type="ChEBI" id="CHEBI:57597"/>
    </ligand>
</feature>
<comment type="caution">
    <text evidence="15">The sequence shown here is derived from an EMBL/GenBank/DDBJ whole genome shotgun (WGS) entry which is preliminary data.</text>
</comment>
<dbReference type="InterPro" id="IPR006109">
    <property type="entry name" value="G3P_DH_NAD-dep_C"/>
</dbReference>
<feature type="binding site" evidence="7">
    <location>
        <position position="280"/>
    </location>
    <ligand>
        <name>NADPH</name>
        <dbReference type="ChEBI" id="CHEBI:57783"/>
    </ligand>
</feature>
<feature type="active site" description="Proton acceptor" evidence="7 8">
    <location>
        <position position="190"/>
    </location>
</feature>
<feature type="binding site" evidence="10">
    <location>
        <position position="138"/>
    </location>
    <ligand>
        <name>NAD(+)</name>
        <dbReference type="ChEBI" id="CHEBI:57540"/>
    </ligand>
</feature>
<dbReference type="NCBIfam" id="NF000940">
    <property type="entry name" value="PRK00094.1-2"/>
    <property type="match status" value="1"/>
</dbReference>
<dbReference type="InterPro" id="IPR011128">
    <property type="entry name" value="G3P_DH_NAD-dep_N"/>
</dbReference>
<dbReference type="GO" id="GO:0051287">
    <property type="term" value="F:NAD binding"/>
    <property type="evidence" value="ECO:0007669"/>
    <property type="project" value="InterPro"/>
</dbReference>
<feature type="binding site" evidence="7">
    <location>
        <position position="48"/>
    </location>
    <ligand>
        <name>NADPH</name>
        <dbReference type="ChEBI" id="CHEBI:57783"/>
    </ligand>
</feature>
<dbReference type="Pfam" id="PF01210">
    <property type="entry name" value="NAD_Gly3P_dh_N"/>
    <property type="match status" value="1"/>
</dbReference>
<evidence type="ECO:0000256" key="5">
    <source>
        <dbReference type="ARBA" id="ARBA00023209"/>
    </source>
</evidence>
<dbReference type="GO" id="GO:0005829">
    <property type="term" value="C:cytosol"/>
    <property type="evidence" value="ECO:0007669"/>
    <property type="project" value="TreeGrafter"/>
</dbReference>
<feature type="binding site" evidence="9">
    <location>
        <position position="106"/>
    </location>
    <ligand>
        <name>substrate</name>
    </ligand>
</feature>
<dbReference type="GO" id="GO:0005975">
    <property type="term" value="P:carbohydrate metabolic process"/>
    <property type="evidence" value="ECO:0007669"/>
    <property type="project" value="InterPro"/>
</dbReference>
<dbReference type="PIRSF" id="PIRSF000114">
    <property type="entry name" value="Glycerol-3-P_dh"/>
    <property type="match status" value="1"/>
</dbReference>
<comment type="similarity">
    <text evidence="1 7 11">Belongs to the NAD-dependent glycerol-3-phosphate dehydrogenase family.</text>
</comment>
<feature type="binding site" evidence="7">
    <location>
        <position position="136"/>
    </location>
    <ligand>
        <name>sn-glycerol 3-phosphate</name>
        <dbReference type="ChEBI" id="CHEBI:57597"/>
    </ligand>
</feature>
<dbReference type="InterPro" id="IPR008927">
    <property type="entry name" value="6-PGluconate_DH-like_C_sf"/>
</dbReference>
<dbReference type="EMBL" id="DVOG01000128">
    <property type="protein sequence ID" value="HIV04460.1"/>
    <property type="molecule type" value="Genomic_DNA"/>
</dbReference>
<proteinExistence type="inferred from homology"/>
<evidence type="ECO:0000256" key="1">
    <source>
        <dbReference type="ARBA" id="ARBA00011009"/>
    </source>
</evidence>
<keyword evidence="7" id="KW-0521">NADP</keyword>
<dbReference type="InterPro" id="IPR036291">
    <property type="entry name" value="NAD(P)-bd_dom_sf"/>
</dbReference>
<dbReference type="Pfam" id="PF07479">
    <property type="entry name" value="NAD_Gly3P_dh_C"/>
    <property type="match status" value="1"/>
</dbReference>
<evidence type="ECO:0000256" key="10">
    <source>
        <dbReference type="PIRSR" id="PIRSR000114-3"/>
    </source>
</evidence>
<keyword evidence="4 7" id="KW-0443">Lipid metabolism</keyword>
<dbReference type="GO" id="GO:0046168">
    <property type="term" value="P:glycerol-3-phosphate catabolic process"/>
    <property type="evidence" value="ECO:0007669"/>
    <property type="project" value="InterPro"/>
</dbReference>
<feature type="binding site" evidence="10">
    <location>
        <begin position="7"/>
        <end position="12"/>
    </location>
    <ligand>
        <name>NAD(+)</name>
        <dbReference type="ChEBI" id="CHEBI:57540"/>
    </ligand>
</feature>
<dbReference type="NCBIfam" id="NF000942">
    <property type="entry name" value="PRK00094.1-4"/>
    <property type="match status" value="1"/>
</dbReference>
<organism evidence="15 16">
    <name type="scientific">Candidatus Spyradosoma merdigallinarum</name>
    <dbReference type="NCBI Taxonomy" id="2840950"/>
    <lineage>
        <taxon>Bacteria</taxon>
        <taxon>Pseudomonadati</taxon>
        <taxon>Verrucomicrobiota</taxon>
        <taxon>Opitutia</taxon>
        <taxon>Opitutia incertae sedis</taxon>
        <taxon>Candidatus Spyradosoma</taxon>
    </lineage>
</organism>
<reference evidence="15" key="1">
    <citation type="submission" date="2020-10" db="EMBL/GenBank/DDBJ databases">
        <authorList>
            <person name="Gilroy R."/>
        </authorList>
    </citation>
    <scope>NUCLEOTIDE SEQUENCE</scope>
    <source>
        <strain evidence="15">10669</strain>
    </source>
</reference>
<feature type="binding site" evidence="7">
    <location>
        <position position="11"/>
    </location>
    <ligand>
        <name>NADPH</name>
        <dbReference type="ChEBI" id="CHEBI:57783"/>
    </ligand>
</feature>
<dbReference type="SUPFAM" id="SSF48179">
    <property type="entry name" value="6-phosphogluconate dehydrogenase C-terminal domain-like"/>
    <property type="match status" value="1"/>
</dbReference>
<feature type="binding site" evidence="7">
    <location>
        <position position="282"/>
    </location>
    <ligand>
        <name>NADPH</name>
        <dbReference type="ChEBI" id="CHEBI:57783"/>
    </ligand>
</feature>
<dbReference type="GO" id="GO:0006650">
    <property type="term" value="P:glycerophospholipid metabolic process"/>
    <property type="evidence" value="ECO:0007669"/>
    <property type="project" value="UniProtKB-UniRule"/>
</dbReference>
<evidence type="ECO:0000256" key="7">
    <source>
        <dbReference type="HAMAP-Rule" id="MF_00394"/>
    </source>
</evidence>
<reference evidence="15" key="2">
    <citation type="journal article" date="2021" name="PeerJ">
        <title>Extensive microbial diversity within the chicken gut microbiome revealed by metagenomics and culture.</title>
        <authorList>
            <person name="Gilroy R."/>
            <person name="Ravi A."/>
            <person name="Getino M."/>
            <person name="Pursley I."/>
            <person name="Horton D.L."/>
            <person name="Alikhan N.F."/>
            <person name="Baker D."/>
            <person name="Gharbi K."/>
            <person name="Hall N."/>
            <person name="Watson M."/>
            <person name="Adriaenssens E.M."/>
            <person name="Foster-Nyarko E."/>
            <person name="Jarju S."/>
            <person name="Secka A."/>
            <person name="Antonio M."/>
            <person name="Oren A."/>
            <person name="Chaudhuri R.R."/>
            <person name="La Ragione R."/>
            <person name="Hildebrand F."/>
            <person name="Pallen M.J."/>
        </authorList>
    </citation>
    <scope>NUCLEOTIDE SEQUENCE</scope>
    <source>
        <strain evidence="15">10669</strain>
    </source>
</reference>
<dbReference type="PRINTS" id="PR00077">
    <property type="entry name" value="GPDHDRGNASE"/>
</dbReference>
<feature type="binding site" evidence="7">
    <location>
        <position position="243"/>
    </location>
    <ligand>
        <name>sn-glycerol 3-phosphate</name>
        <dbReference type="ChEBI" id="CHEBI:57597"/>
    </ligand>
</feature>
<evidence type="ECO:0000256" key="6">
    <source>
        <dbReference type="ARBA" id="ARBA00023264"/>
    </source>
</evidence>
<feature type="binding site" evidence="7">
    <location>
        <position position="255"/>
    </location>
    <ligand>
        <name>sn-glycerol 3-phosphate</name>
        <dbReference type="ChEBI" id="CHEBI:57597"/>
    </ligand>
</feature>
<dbReference type="SUPFAM" id="SSF51735">
    <property type="entry name" value="NAD(P)-binding Rossmann-fold domains"/>
    <property type="match status" value="1"/>
</dbReference>
<feature type="binding site" evidence="9">
    <location>
        <begin position="254"/>
        <end position="255"/>
    </location>
    <ligand>
        <name>substrate</name>
    </ligand>
</feature>
<feature type="binding site" evidence="7">
    <location>
        <position position="31"/>
    </location>
    <ligand>
        <name>NADPH</name>
        <dbReference type="ChEBI" id="CHEBI:57783"/>
    </ligand>
</feature>
<keyword evidence="7 10" id="KW-0520">NAD</keyword>
<dbReference type="EC" id="1.1.1.94" evidence="7"/>
<comment type="caution">
    <text evidence="7">Lacks conserved residue(s) required for the propagation of feature annotation.</text>
</comment>
<name>A0A9D1NKB8_9BACT</name>
<gene>
    <name evidence="7" type="primary">gpsA</name>
    <name evidence="15" type="ORF">IAC75_04840</name>
</gene>
<keyword evidence="6 7" id="KW-1208">Phospholipid metabolism</keyword>
<feature type="domain" description="Glycerol-3-phosphate dehydrogenase NAD-dependent N-terminal" evidence="13">
    <location>
        <begin position="2"/>
        <end position="156"/>
    </location>
</feature>
<dbReference type="GO" id="GO:0046167">
    <property type="term" value="P:glycerol-3-phosphate biosynthetic process"/>
    <property type="evidence" value="ECO:0007669"/>
    <property type="project" value="UniProtKB-UniRule"/>
</dbReference>
<keyword evidence="3 7" id="KW-0560">Oxidoreductase</keyword>
<feature type="binding site" evidence="7">
    <location>
        <position position="134"/>
    </location>
    <ligand>
        <name>sn-glycerol 3-phosphate</name>
        <dbReference type="ChEBI" id="CHEBI:57597"/>
    </ligand>
</feature>
<keyword evidence="7" id="KW-0963">Cytoplasm</keyword>
<evidence type="ECO:0000313" key="16">
    <source>
        <dbReference type="Proteomes" id="UP000886812"/>
    </source>
</evidence>
<dbReference type="InterPro" id="IPR013328">
    <property type="entry name" value="6PGD_dom2"/>
</dbReference>
<dbReference type="GO" id="GO:0008654">
    <property type="term" value="P:phospholipid biosynthetic process"/>
    <property type="evidence" value="ECO:0007669"/>
    <property type="project" value="UniProtKB-KW"/>
</dbReference>
<dbReference type="InterPro" id="IPR006168">
    <property type="entry name" value="G3P_DH_NAD-dep"/>
</dbReference>
<comment type="function">
    <text evidence="7">Catalyzes the reduction of the glycolytic intermediate dihydroxyacetone phosphate (DHAP) to sn-glycerol 3-phosphate (G3P), the key precursor for phospholipid synthesis.</text>
</comment>
<dbReference type="AlphaFoldDB" id="A0A9D1NKB8"/>
<evidence type="ECO:0000259" key="14">
    <source>
        <dbReference type="Pfam" id="PF07479"/>
    </source>
</evidence>
<evidence type="ECO:0000256" key="3">
    <source>
        <dbReference type="ARBA" id="ARBA00023002"/>
    </source>
</evidence>
<comment type="pathway">
    <text evidence="7">Membrane lipid metabolism; glycerophospholipid metabolism.</text>
</comment>
<sequence length="332" mass="34865">MNVAILGAGAWGSAMAIHLNRCGQRVTLVPRRVEHAVEIAGTRENAAYLPGVPFPRDIQIAHVPAPALAECDALIFACPSKALRETALRVKACVPATTKIVISLCKGLEAGTLLRPDQVLRDVFPALPHGAISGPTNAAEVARGFPVAVVFASDAPAHVSEEIQGAFSNGAFRIYRSSDLIGVELGGALKNIYAIAAGICDGMELGANARASLLTRALAEMGRIVEAEGGNVETVRGLSGMGDLVATATADWSRNRAFGIEIARSGTQAALEKMRAGRAVVEGYYAAKNFYETTRRDGVSAPILECAYDVICRGVPAESVIAALMTRALKEE</sequence>
<evidence type="ECO:0000313" key="15">
    <source>
        <dbReference type="EMBL" id="HIV04460.1"/>
    </source>
</evidence>
<comment type="catalytic activity">
    <reaction evidence="7 12">
        <text>sn-glycerol 3-phosphate + NADP(+) = dihydroxyacetone phosphate + NADPH + H(+)</text>
        <dbReference type="Rhea" id="RHEA:11096"/>
        <dbReference type="ChEBI" id="CHEBI:15378"/>
        <dbReference type="ChEBI" id="CHEBI:57597"/>
        <dbReference type="ChEBI" id="CHEBI:57642"/>
        <dbReference type="ChEBI" id="CHEBI:57783"/>
        <dbReference type="ChEBI" id="CHEBI:58349"/>
        <dbReference type="EC" id="1.1.1.94"/>
    </reaction>
</comment>
<feature type="binding site" evidence="7">
    <location>
        <position position="254"/>
    </location>
    <ligand>
        <name>NADPH</name>
        <dbReference type="ChEBI" id="CHEBI:57783"/>
    </ligand>
</feature>
<dbReference type="Gene3D" id="3.40.50.720">
    <property type="entry name" value="NAD(P)-binding Rossmann-like Domain"/>
    <property type="match status" value="1"/>
</dbReference>
<dbReference type="GO" id="GO:0047952">
    <property type="term" value="F:glycerol-3-phosphate dehydrogenase [NAD(P)+] activity"/>
    <property type="evidence" value="ECO:0007669"/>
    <property type="project" value="UniProtKB-UniRule"/>
</dbReference>
<evidence type="ECO:0000256" key="12">
    <source>
        <dbReference type="RuleBase" id="RU000439"/>
    </source>
</evidence>
<evidence type="ECO:0000256" key="11">
    <source>
        <dbReference type="RuleBase" id="RU000437"/>
    </source>
</evidence>
<accession>A0A9D1NKB8</accession>
<feature type="binding site" evidence="10">
    <location>
        <position position="254"/>
    </location>
    <ligand>
        <name>NAD(+)</name>
        <dbReference type="ChEBI" id="CHEBI:57540"/>
    </ligand>
</feature>
<feature type="binding site" evidence="7">
    <location>
        <position position="254"/>
    </location>
    <ligand>
        <name>sn-glycerol 3-phosphate</name>
        <dbReference type="ChEBI" id="CHEBI:57597"/>
    </ligand>
</feature>
<dbReference type="PANTHER" id="PTHR11728:SF1">
    <property type="entry name" value="GLYCEROL-3-PHOSPHATE DEHYDROGENASE [NAD(+)] 2, CHLOROPLASTIC"/>
    <property type="match status" value="1"/>
</dbReference>
<dbReference type="HAMAP" id="MF_00394">
    <property type="entry name" value="NAD_Glyc3P_dehydrog"/>
    <property type="match status" value="1"/>
</dbReference>
<feature type="binding site" evidence="7">
    <location>
        <position position="32"/>
    </location>
    <ligand>
        <name>NADPH</name>
        <dbReference type="ChEBI" id="CHEBI:57783"/>
    </ligand>
</feature>
<feature type="binding site" evidence="7">
    <location>
        <position position="106"/>
    </location>
    <ligand>
        <name>sn-glycerol 3-phosphate</name>
        <dbReference type="ChEBI" id="CHEBI:57597"/>
    </ligand>
</feature>
<dbReference type="PANTHER" id="PTHR11728">
    <property type="entry name" value="GLYCEROL-3-PHOSPHATE DEHYDROGENASE"/>
    <property type="match status" value="1"/>
</dbReference>
<evidence type="ECO:0000256" key="9">
    <source>
        <dbReference type="PIRSR" id="PIRSR000114-2"/>
    </source>
</evidence>
<keyword evidence="2 7" id="KW-0444">Lipid biosynthesis</keyword>
<evidence type="ECO:0000256" key="4">
    <source>
        <dbReference type="ARBA" id="ARBA00023098"/>
    </source>
</evidence>
<feature type="domain" description="Glycerol-3-phosphate dehydrogenase NAD-dependent C-terminal" evidence="14">
    <location>
        <begin position="179"/>
        <end position="321"/>
    </location>
</feature>
<keyword evidence="7" id="KW-0547">Nucleotide-binding</keyword>
<comment type="subcellular location">
    <subcellularLocation>
        <location evidence="7">Cytoplasm</location>
    </subcellularLocation>
</comment>
<protein>
    <recommendedName>
        <fullName evidence="7">Glycerol-3-phosphate dehydrogenase [NAD(P)+]</fullName>
        <ecNumber evidence="7">1.1.1.94</ecNumber>
    </recommendedName>
    <alternativeName>
        <fullName evidence="7">NAD(P)(+)-dependent glycerol-3-phosphate dehydrogenase</fullName>
    </alternativeName>
    <alternativeName>
        <fullName evidence="7">NAD(P)H-dependent dihydroxyacetone-phosphate reductase</fullName>
    </alternativeName>
</protein>
<dbReference type="PROSITE" id="PS00957">
    <property type="entry name" value="NAD_G3PDH"/>
    <property type="match status" value="1"/>
</dbReference>
<dbReference type="Gene3D" id="1.10.1040.10">
    <property type="entry name" value="N-(1-d-carboxylethyl)-l-norvaline Dehydrogenase, domain 2"/>
    <property type="match status" value="1"/>
</dbReference>
<evidence type="ECO:0000256" key="8">
    <source>
        <dbReference type="PIRSR" id="PIRSR000114-1"/>
    </source>
</evidence>
<feature type="binding site" evidence="7">
    <location>
        <position position="106"/>
    </location>
    <ligand>
        <name>NADPH</name>
        <dbReference type="ChEBI" id="CHEBI:57783"/>
    </ligand>
</feature>
<comment type="catalytic activity">
    <reaction evidence="7">
        <text>sn-glycerol 3-phosphate + NAD(+) = dihydroxyacetone phosphate + NADH + H(+)</text>
        <dbReference type="Rhea" id="RHEA:11092"/>
        <dbReference type="ChEBI" id="CHEBI:15378"/>
        <dbReference type="ChEBI" id="CHEBI:57540"/>
        <dbReference type="ChEBI" id="CHEBI:57597"/>
        <dbReference type="ChEBI" id="CHEBI:57642"/>
        <dbReference type="ChEBI" id="CHEBI:57945"/>
        <dbReference type="EC" id="1.1.1.94"/>
    </reaction>
</comment>
<feature type="binding site" evidence="7">
    <location>
        <position position="138"/>
    </location>
    <ligand>
        <name>NADPH</name>
        <dbReference type="ChEBI" id="CHEBI:57783"/>
    </ligand>
</feature>
<evidence type="ECO:0000259" key="13">
    <source>
        <dbReference type="Pfam" id="PF01210"/>
    </source>
</evidence>
<keyword evidence="5 7" id="KW-0594">Phospholipid biosynthesis</keyword>
<dbReference type="Proteomes" id="UP000886812">
    <property type="component" value="Unassembled WGS sequence"/>
</dbReference>
<evidence type="ECO:0000256" key="2">
    <source>
        <dbReference type="ARBA" id="ARBA00022516"/>
    </source>
</evidence>
<feature type="binding site" evidence="7">
    <location>
        <position position="253"/>
    </location>
    <ligand>
        <name>sn-glycerol 3-phosphate</name>
        <dbReference type="ChEBI" id="CHEBI:57597"/>
    </ligand>
</feature>